<dbReference type="Proteomes" id="UP001057375">
    <property type="component" value="Unassembled WGS sequence"/>
</dbReference>
<proteinExistence type="predicted"/>
<dbReference type="EMBL" id="BQXS01009794">
    <property type="protein sequence ID" value="GKT31962.1"/>
    <property type="molecule type" value="Genomic_DNA"/>
</dbReference>
<name>A0ABQ5KHG3_9EUKA</name>
<comment type="caution">
    <text evidence="2">The sequence shown here is derived from an EMBL/GenBank/DDBJ whole genome shotgun (WGS) entry which is preliminary data.</text>
</comment>
<keyword evidence="3" id="KW-1185">Reference proteome</keyword>
<organism evidence="2 3">
    <name type="scientific">Aduncisulcus paluster</name>
    <dbReference type="NCBI Taxonomy" id="2918883"/>
    <lineage>
        <taxon>Eukaryota</taxon>
        <taxon>Metamonada</taxon>
        <taxon>Carpediemonas-like organisms</taxon>
        <taxon>Aduncisulcus</taxon>
    </lineage>
</organism>
<gene>
    <name evidence="2" type="ORF">ADUPG1_006264</name>
</gene>
<evidence type="ECO:0000256" key="1">
    <source>
        <dbReference type="SAM" id="MobiDB-lite"/>
    </source>
</evidence>
<feature type="non-terminal residue" evidence="2">
    <location>
        <position position="510"/>
    </location>
</feature>
<evidence type="ECO:0000313" key="2">
    <source>
        <dbReference type="EMBL" id="GKT31962.1"/>
    </source>
</evidence>
<protein>
    <submittedName>
        <fullName evidence="2">Uncharacterized protein</fullName>
    </submittedName>
</protein>
<feature type="region of interest" description="Disordered" evidence="1">
    <location>
        <begin position="106"/>
        <end position="132"/>
    </location>
</feature>
<sequence length="510" mass="55267">MSRKADKDTYSTDTVTLGLEHSGSSVVDETIKWANQCHFASVPTPQLDGIDITSFHLPSDRTDTNGRTVSLLRVRGLLVIAEPALTQQDTQLMRQSVQNLRHAKFETRATGPDSMPTPSEPTASAPGDVKFPQPTVDATVKLSRIAQGTLVDPGPYHVGGYLPEDPPTASSPDYLHFQSPTGAIMCTWHSVTTFGFESLQNGIAAPDPVVYAVSNVLDYGSTIRLTDDTECRMDTDGLTCVEYGKGIGFHLSPHDSLGDDRLVDDAGQQYWLHNLQLQCAKLSEPEWAGAVEFHFRQQFVAREAPPVGELAYAEFLAQVRTRLQQPDTSGMLSMNYARPAFDGLVAELNRDLPTAVRTIGDSDVAGRDLDFLYEVGQRNTDAEPMTIERLDHEVYALTGGSYFIASKALNMPYLIDTVLGGHASLGVLFGVPYRSVLLLHAVGSAAPEEAVSLLASASLRQAHDAPGGTVSHNTYFWHGGAVQCITRINPDTQTLEILVDGAFGEAYTAA</sequence>
<evidence type="ECO:0000313" key="3">
    <source>
        <dbReference type="Proteomes" id="UP001057375"/>
    </source>
</evidence>
<reference evidence="2" key="1">
    <citation type="submission" date="2022-03" db="EMBL/GenBank/DDBJ databases">
        <title>Draft genome sequence of Aduncisulcus paluster, a free-living microaerophilic Fornicata.</title>
        <authorList>
            <person name="Yuyama I."/>
            <person name="Kume K."/>
            <person name="Tamura T."/>
            <person name="Inagaki Y."/>
            <person name="Hashimoto T."/>
        </authorList>
    </citation>
    <scope>NUCLEOTIDE SEQUENCE</scope>
    <source>
        <strain evidence="2">NY0171</strain>
    </source>
</reference>
<accession>A0ABQ5KHG3</accession>